<dbReference type="PATRIC" id="fig|394096.3.peg.5416"/>
<feature type="signal peptide" evidence="2">
    <location>
        <begin position="1"/>
        <end position="22"/>
    </location>
</feature>
<organism evidence="3 4">
    <name type="scientific">Hyalangium minutum</name>
    <dbReference type="NCBI Taxonomy" id="394096"/>
    <lineage>
        <taxon>Bacteria</taxon>
        <taxon>Pseudomonadati</taxon>
        <taxon>Myxococcota</taxon>
        <taxon>Myxococcia</taxon>
        <taxon>Myxococcales</taxon>
        <taxon>Cystobacterineae</taxon>
        <taxon>Archangiaceae</taxon>
        <taxon>Hyalangium</taxon>
    </lineage>
</organism>
<evidence type="ECO:0000256" key="2">
    <source>
        <dbReference type="SAM" id="SignalP"/>
    </source>
</evidence>
<feature type="region of interest" description="Disordered" evidence="1">
    <location>
        <begin position="37"/>
        <end position="141"/>
    </location>
</feature>
<proteinExistence type="predicted"/>
<keyword evidence="2" id="KW-0732">Signal</keyword>
<feature type="region of interest" description="Disordered" evidence="1">
    <location>
        <begin position="156"/>
        <end position="200"/>
    </location>
</feature>
<name>A0A085WFY7_9BACT</name>
<evidence type="ECO:0000313" key="4">
    <source>
        <dbReference type="Proteomes" id="UP000028725"/>
    </source>
</evidence>
<keyword evidence="4" id="KW-1185">Reference proteome</keyword>
<evidence type="ECO:0000313" key="3">
    <source>
        <dbReference type="EMBL" id="KFE66600.1"/>
    </source>
</evidence>
<reference evidence="3 4" key="1">
    <citation type="submission" date="2014-04" db="EMBL/GenBank/DDBJ databases">
        <title>Genome assembly of Hyalangium minutum DSM 14724.</title>
        <authorList>
            <person name="Sharma G."/>
            <person name="Subramanian S."/>
        </authorList>
    </citation>
    <scope>NUCLEOTIDE SEQUENCE [LARGE SCALE GENOMIC DNA]</scope>
    <source>
        <strain evidence="3 4">DSM 14724</strain>
    </source>
</reference>
<feature type="compositionally biased region" description="Low complexity" evidence="1">
    <location>
        <begin position="183"/>
        <end position="200"/>
    </location>
</feature>
<comment type="caution">
    <text evidence="3">The sequence shown here is derived from an EMBL/GenBank/DDBJ whole genome shotgun (WGS) entry which is preliminary data.</text>
</comment>
<protein>
    <recommendedName>
        <fullName evidence="5">DUF4148 domain-containing protein</fullName>
    </recommendedName>
</protein>
<dbReference type="STRING" id="394096.DB31_1073"/>
<accession>A0A085WFY7</accession>
<evidence type="ECO:0008006" key="5">
    <source>
        <dbReference type="Google" id="ProtNLM"/>
    </source>
</evidence>
<feature type="compositionally biased region" description="Basic and acidic residues" evidence="1">
    <location>
        <begin position="77"/>
        <end position="127"/>
    </location>
</feature>
<gene>
    <name evidence="3" type="ORF">DB31_1073</name>
</gene>
<dbReference type="AlphaFoldDB" id="A0A085WFY7"/>
<feature type="compositionally biased region" description="Basic and acidic residues" evidence="1">
    <location>
        <begin position="53"/>
        <end position="65"/>
    </location>
</feature>
<dbReference type="EMBL" id="JMCB01000010">
    <property type="protein sequence ID" value="KFE66600.1"/>
    <property type="molecule type" value="Genomic_DNA"/>
</dbReference>
<dbReference type="RefSeq" id="WP_063769264.1">
    <property type="nucleotide sequence ID" value="NZ_JMCB01000010.1"/>
</dbReference>
<dbReference type="Proteomes" id="UP000028725">
    <property type="component" value="Unassembled WGS sequence"/>
</dbReference>
<sequence length="200" mass="21650">MSRRTSVLLVASWLAVPGLALAEEELTPEKLAAIRRDEKAAQARVDSAYGNRKSSEMSNEERQQSTREQQAAGLGVMEKHGVSDKEYSRRMARLTPEEREAVDQAEKKLEAEEKAKRVAEQKKRQGEDAEAVAADDIPIQMGISDENPVELEAAEGAGNVVEQGLPPGEQGTDEMPANESFEAATEAPAAPAPKAGGRRK</sequence>
<feature type="chain" id="PRO_5001799826" description="DUF4148 domain-containing protein" evidence="2">
    <location>
        <begin position="23"/>
        <end position="200"/>
    </location>
</feature>
<evidence type="ECO:0000256" key="1">
    <source>
        <dbReference type="SAM" id="MobiDB-lite"/>
    </source>
</evidence>